<dbReference type="GO" id="GO:0000774">
    <property type="term" value="F:adenyl-nucleotide exchange factor activity"/>
    <property type="evidence" value="ECO:0007669"/>
    <property type="project" value="InterPro"/>
</dbReference>
<keyword evidence="7" id="KW-0175">Coiled coil</keyword>
<dbReference type="CDD" id="cd00446">
    <property type="entry name" value="GrpE"/>
    <property type="match status" value="1"/>
</dbReference>
<dbReference type="GO" id="GO:0006457">
    <property type="term" value="P:protein folding"/>
    <property type="evidence" value="ECO:0007669"/>
    <property type="project" value="InterPro"/>
</dbReference>
<evidence type="ECO:0000256" key="5">
    <source>
        <dbReference type="RuleBase" id="RU000639"/>
    </source>
</evidence>
<keyword evidence="9" id="KW-1185">Reference proteome</keyword>
<organism evidence="8 9">
    <name type="scientific">Donghicola eburneus</name>
    <dbReference type="NCBI Taxonomy" id="393278"/>
    <lineage>
        <taxon>Bacteria</taxon>
        <taxon>Pseudomonadati</taxon>
        <taxon>Pseudomonadota</taxon>
        <taxon>Alphaproteobacteria</taxon>
        <taxon>Rhodobacterales</taxon>
        <taxon>Roseobacteraceae</taxon>
        <taxon>Donghicola</taxon>
    </lineage>
</organism>
<dbReference type="AlphaFoldDB" id="A0A1M4N3H3"/>
<dbReference type="Gene3D" id="3.90.20.20">
    <property type="match status" value="1"/>
</dbReference>
<dbReference type="GO" id="GO:0042803">
    <property type="term" value="F:protein homodimerization activity"/>
    <property type="evidence" value="ECO:0007669"/>
    <property type="project" value="InterPro"/>
</dbReference>
<dbReference type="SUPFAM" id="SSF51064">
    <property type="entry name" value="Head domain of nucleotide exchange factor GrpE"/>
    <property type="match status" value="1"/>
</dbReference>
<comment type="similarity">
    <text evidence="1 4 6">Belongs to the GrpE family.</text>
</comment>
<comment type="subunit">
    <text evidence="4">Homodimer.</text>
</comment>
<dbReference type="RefSeq" id="WP_072708915.1">
    <property type="nucleotide sequence ID" value="NZ_FMJB01000064.1"/>
</dbReference>
<evidence type="ECO:0000256" key="7">
    <source>
        <dbReference type="SAM" id="Coils"/>
    </source>
</evidence>
<dbReference type="InterPro" id="IPR000740">
    <property type="entry name" value="GrpE"/>
</dbReference>
<dbReference type="EMBL" id="FMJB01000064">
    <property type="protein sequence ID" value="SCM69381.1"/>
    <property type="molecule type" value="Genomic_DNA"/>
</dbReference>
<keyword evidence="3 4" id="KW-0143">Chaperone</keyword>
<dbReference type="Gene3D" id="2.30.22.10">
    <property type="entry name" value="Head domain of nucleotide exchange factor GrpE"/>
    <property type="match status" value="1"/>
</dbReference>
<evidence type="ECO:0000256" key="2">
    <source>
        <dbReference type="ARBA" id="ARBA00023016"/>
    </source>
</evidence>
<evidence type="ECO:0000256" key="4">
    <source>
        <dbReference type="HAMAP-Rule" id="MF_01151"/>
    </source>
</evidence>
<evidence type="ECO:0000256" key="3">
    <source>
        <dbReference type="ARBA" id="ARBA00023186"/>
    </source>
</evidence>
<dbReference type="InterPro" id="IPR009012">
    <property type="entry name" value="GrpE_head"/>
</dbReference>
<name>A0A1M4N3H3_9RHOB</name>
<keyword evidence="2 4" id="KW-0346">Stress response</keyword>
<proteinExistence type="inferred from homology"/>
<dbReference type="SUPFAM" id="SSF58014">
    <property type="entry name" value="Coiled-coil domain of nucleotide exchange factor GrpE"/>
    <property type="match status" value="1"/>
</dbReference>
<dbReference type="InterPro" id="IPR013805">
    <property type="entry name" value="GrpE_CC"/>
</dbReference>
<dbReference type="Pfam" id="PF01025">
    <property type="entry name" value="GrpE"/>
    <property type="match status" value="1"/>
</dbReference>
<dbReference type="HAMAP" id="MF_01151">
    <property type="entry name" value="GrpE"/>
    <property type="match status" value="1"/>
</dbReference>
<dbReference type="GO" id="GO:0005737">
    <property type="term" value="C:cytoplasm"/>
    <property type="evidence" value="ECO:0007669"/>
    <property type="project" value="UniProtKB-SubCell"/>
</dbReference>
<reference evidence="9" key="1">
    <citation type="submission" date="2016-09" db="EMBL/GenBank/DDBJ databases">
        <authorList>
            <person name="Wibberg D."/>
        </authorList>
    </citation>
    <scope>NUCLEOTIDE SEQUENCE [LARGE SCALE GENOMIC DNA]</scope>
</reference>
<gene>
    <name evidence="4" type="primary">grpE</name>
    <name evidence="8" type="ORF">KARMA_3619</name>
</gene>
<keyword evidence="4" id="KW-0963">Cytoplasm</keyword>
<evidence type="ECO:0000313" key="8">
    <source>
        <dbReference type="EMBL" id="SCM69381.1"/>
    </source>
</evidence>
<comment type="subcellular location">
    <subcellularLocation>
        <location evidence="4">Cytoplasm</location>
    </subcellularLocation>
</comment>
<feature type="coiled-coil region" evidence="7">
    <location>
        <begin position="44"/>
        <end position="115"/>
    </location>
</feature>
<dbReference type="PANTHER" id="PTHR21237:SF23">
    <property type="entry name" value="GRPE PROTEIN HOMOLOG, MITOCHONDRIAL"/>
    <property type="match status" value="1"/>
</dbReference>
<dbReference type="PANTHER" id="PTHR21237">
    <property type="entry name" value="GRPE PROTEIN"/>
    <property type="match status" value="1"/>
</dbReference>
<protein>
    <recommendedName>
        <fullName evidence="4 5">Protein GrpE</fullName>
    </recommendedName>
    <alternativeName>
        <fullName evidence="4">HSP-70 cofactor</fullName>
    </alternativeName>
</protein>
<accession>A0A1M4N3H3</accession>
<evidence type="ECO:0000256" key="6">
    <source>
        <dbReference type="RuleBase" id="RU004478"/>
    </source>
</evidence>
<dbReference type="GO" id="GO:0051087">
    <property type="term" value="F:protein-folding chaperone binding"/>
    <property type="evidence" value="ECO:0007669"/>
    <property type="project" value="InterPro"/>
</dbReference>
<dbReference type="PRINTS" id="PR00773">
    <property type="entry name" value="GRPEPROTEIN"/>
</dbReference>
<dbReference type="Proteomes" id="UP000184085">
    <property type="component" value="Unassembled WGS sequence"/>
</dbReference>
<evidence type="ECO:0000313" key="9">
    <source>
        <dbReference type="Proteomes" id="UP000184085"/>
    </source>
</evidence>
<evidence type="ECO:0000256" key="1">
    <source>
        <dbReference type="ARBA" id="ARBA00009054"/>
    </source>
</evidence>
<dbReference type="PROSITE" id="PS01071">
    <property type="entry name" value="GRPE"/>
    <property type="match status" value="1"/>
</dbReference>
<comment type="function">
    <text evidence="4 5">Participates actively in the response to hyperosmotic and heat shock by preventing the aggregation of stress-denatured proteins, in association with DnaK and GrpE. It is the nucleotide exchange factor for DnaK and may function as a thermosensor. Unfolded proteins bind initially to DnaJ; upon interaction with the DnaJ-bound protein, DnaK hydrolyzes its bound ATP, resulting in the formation of a stable complex. GrpE releases ADP from DnaK; ATP binding to DnaK triggers the release of the substrate protein, thus completing the reaction cycle. Several rounds of ATP-dependent interactions between DnaJ, DnaK and GrpE are required for fully efficient folding.</text>
</comment>
<dbReference type="GO" id="GO:0051082">
    <property type="term" value="F:unfolded protein binding"/>
    <property type="evidence" value="ECO:0007669"/>
    <property type="project" value="TreeGrafter"/>
</dbReference>
<sequence>MAEPKNEDFLDDVEALEEELYGEDENDSEELIDIDEEAAKGEAYDALKAERDDFKDRYVRALAEAENARKRADKDRRDAEKYGSTRLARDLLGVYDNLQRALKAAEETSKEDNAILIEGVELTLRELNNTFSKHGLVVIEPAVGEQFDANVHEAMFEAPVPNTKKGEIIQVSAVGFMLHDRLLRAAQVGVSSNPA</sequence>